<proteinExistence type="predicted"/>
<accession>A0ABD1NDG7</accession>
<protein>
    <submittedName>
        <fullName evidence="2">Uncharacterized protein</fullName>
    </submittedName>
</protein>
<evidence type="ECO:0000313" key="3">
    <source>
        <dbReference type="Proteomes" id="UP001603857"/>
    </source>
</evidence>
<dbReference type="Proteomes" id="UP001603857">
    <property type="component" value="Unassembled WGS sequence"/>
</dbReference>
<dbReference type="Gene3D" id="3.60.21.10">
    <property type="match status" value="1"/>
</dbReference>
<dbReference type="AlphaFoldDB" id="A0ABD1NDG7"/>
<dbReference type="InterPro" id="IPR039331">
    <property type="entry name" value="PAPs-like"/>
</dbReference>
<reference evidence="2 3" key="1">
    <citation type="submission" date="2024-08" db="EMBL/GenBank/DDBJ databases">
        <title>Insights into the chromosomal genome structure of Flemingia macrophylla.</title>
        <authorList>
            <person name="Ding Y."/>
            <person name="Zhao Y."/>
            <person name="Bi W."/>
            <person name="Wu M."/>
            <person name="Zhao G."/>
            <person name="Gong Y."/>
            <person name="Li W."/>
            <person name="Zhang P."/>
        </authorList>
    </citation>
    <scope>NUCLEOTIDE SEQUENCE [LARGE SCALE GENOMIC DNA]</scope>
    <source>
        <strain evidence="2">DYQJB</strain>
        <tissue evidence="2">Leaf</tissue>
    </source>
</reference>
<dbReference type="InterPro" id="IPR008963">
    <property type="entry name" value="Purple_acid_Pase-like_N"/>
</dbReference>
<name>A0ABD1NDG7_9FABA</name>
<dbReference type="EMBL" id="JBGMDY010000002">
    <property type="protein sequence ID" value="KAL2345215.1"/>
    <property type="molecule type" value="Genomic_DNA"/>
</dbReference>
<evidence type="ECO:0000313" key="2">
    <source>
        <dbReference type="EMBL" id="KAL2345215.1"/>
    </source>
</evidence>
<gene>
    <name evidence="2" type="ORF">Fmac_006500</name>
</gene>
<dbReference type="InterPro" id="IPR029052">
    <property type="entry name" value="Metallo-depent_PP-like"/>
</dbReference>
<sequence>MRISWITNNPTPAKVSYDLSLSASALFAIGNTSSYRYLIYKSGEVHNVTTPSRFPIKFAVVAYSVRWHMPFEESGSNSYLYYSFNVVGVHIIMLGSYTDFDSSSPQYKWLQRDLGNVKRAKTH</sequence>
<dbReference type="PANTHER" id="PTHR22953">
    <property type="entry name" value="ACID PHOSPHATASE RELATED"/>
    <property type="match status" value="1"/>
</dbReference>
<keyword evidence="1" id="KW-0732">Signal</keyword>
<dbReference type="SUPFAM" id="SSF49363">
    <property type="entry name" value="Purple acid phosphatase, N-terminal domain"/>
    <property type="match status" value="1"/>
</dbReference>
<keyword evidence="3" id="KW-1185">Reference proteome</keyword>
<dbReference type="PANTHER" id="PTHR22953:SF153">
    <property type="entry name" value="PURPLE ACID PHOSPHATASE"/>
    <property type="match status" value="1"/>
</dbReference>
<organism evidence="2 3">
    <name type="scientific">Flemingia macrophylla</name>
    <dbReference type="NCBI Taxonomy" id="520843"/>
    <lineage>
        <taxon>Eukaryota</taxon>
        <taxon>Viridiplantae</taxon>
        <taxon>Streptophyta</taxon>
        <taxon>Embryophyta</taxon>
        <taxon>Tracheophyta</taxon>
        <taxon>Spermatophyta</taxon>
        <taxon>Magnoliopsida</taxon>
        <taxon>eudicotyledons</taxon>
        <taxon>Gunneridae</taxon>
        <taxon>Pentapetalae</taxon>
        <taxon>rosids</taxon>
        <taxon>fabids</taxon>
        <taxon>Fabales</taxon>
        <taxon>Fabaceae</taxon>
        <taxon>Papilionoideae</taxon>
        <taxon>50 kb inversion clade</taxon>
        <taxon>NPAAA clade</taxon>
        <taxon>indigoferoid/millettioid clade</taxon>
        <taxon>Phaseoleae</taxon>
        <taxon>Flemingia</taxon>
    </lineage>
</organism>
<dbReference type="SUPFAM" id="SSF56300">
    <property type="entry name" value="Metallo-dependent phosphatases"/>
    <property type="match status" value="1"/>
</dbReference>
<comment type="caution">
    <text evidence="2">The sequence shown here is derived from an EMBL/GenBank/DDBJ whole genome shotgun (WGS) entry which is preliminary data.</text>
</comment>
<evidence type="ECO:0000256" key="1">
    <source>
        <dbReference type="ARBA" id="ARBA00022729"/>
    </source>
</evidence>